<feature type="domain" description="Neurotransmitter-gated ion-channel transmembrane" evidence="13">
    <location>
        <begin position="171"/>
        <end position="277"/>
    </location>
</feature>
<dbReference type="InterPro" id="IPR036719">
    <property type="entry name" value="Neuro-gated_channel_TM_sf"/>
</dbReference>
<evidence type="ECO:0000256" key="7">
    <source>
        <dbReference type="ARBA" id="ARBA00022989"/>
    </source>
</evidence>
<dbReference type="CDD" id="cd19049">
    <property type="entry name" value="LGIC_TM_anion"/>
    <property type="match status" value="1"/>
</dbReference>
<dbReference type="Proteomes" id="UP000242188">
    <property type="component" value="Unassembled WGS sequence"/>
</dbReference>
<evidence type="ECO:0000313" key="15">
    <source>
        <dbReference type="Proteomes" id="UP000242188"/>
    </source>
</evidence>
<dbReference type="PANTHER" id="PTHR18945">
    <property type="entry name" value="NEUROTRANSMITTER GATED ION CHANNEL"/>
    <property type="match status" value="1"/>
</dbReference>
<keyword evidence="3" id="KW-0813">Transport</keyword>
<keyword evidence="7 11" id="KW-1133">Transmembrane helix</keyword>
<comment type="subcellular location">
    <subcellularLocation>
        <location evidence="2">Cell membrane</location>
    </subcellularLocation>
    <subcellularLocation>
        <location evidence="1">Membrane</location>
        <topology evidence="1">Multi-pass membrane protein</topology>
    </subcellularLocation>
</comment>
<feature type="transmembrane region" description="Helical" evidence="11">
    <location>
        <begin position="229"/>
        <end position="248"/>
    </location>
</feature>
<feature type="transmembrane region" description="Helical" evidence="11">
    <location>
        <begin position="315"/>
        <end position="334"/>
    </location>
</feature>
<keyword evidence="5 11" id="KW-0812">Transmembrane</keyword>
<evidence type="ECO:0000256" key="4">
    <source>
        <dbReference type="ARBA" id="ARBA00022475"/>
    </source>
</evidence>
<evidence type="ECO:0000256" key="8">
    <source>
        <dbReference type="ARBA" id="ARBA00023065"/>
    </source>
</evidence>
<dbReference type="InterPro" id="IPR006029">
    <property type="entry name" value="Neurotrans-gated_channel_TM"/>
</dbReference>
<evidence type="ECO:0000256" key="11">
    <source>
        <dbReference type="SAM" id="Phobius"/>
    </source>
</evidence>
<evidence type="ECO:0000256" key="9">
    <source>
        <dbReference type="ARBA" id="ARBA00023136"/>
    </source>
</evidence>
<dbReference type="SUPFAM" id="SSF90112">
    <property type="entry name" value="Neurotransmitter-gated ion-channel transmembrane pore"/>
    <property type="match status" value="1"/>
</dbReference>
<dbReference type="AlphaFoldDB" id="A0A210PJA0"/>
<dbReference type="Gene3D" id="1.20.58.390">
    <property type="entry name" value="Neurotransmitter-gated ion-channel transmembrane domain"/>
    <property type="match status" value="1"/>
</dbReference>
<dbReference type="Pfam" id="PF02932">
    <property type="entry name" value="Neur_chan_memb"/>
    <property type="match status" value="1"/>
</dbReference>
<dbReference type="STRING" id="6573.A0A210PJA0"/>
<evidence type="ECO:0000259" key="12">
    <source>
        <dbReference type="Pfam" id="PF02931"/>
    </source>
</evidence>
<keyword evidence="10" id="KW-0407">Ion channel</keyword>
<reference evidence="14 15" key="1">
    <citation type="journal article" date="2017" name="Nat. Ecol. Evol.">
        <title>Scallop genome provides insights into evolution of bilaterian karyotype and development.</title>
        <authorList>
            <person name="Wang S."/>
            <person name="Zhang J."/>
            <person name="Jiao W."/>
            <person name="Li J."/>
            <person name="Xun X."/>
            <person name="Sun Y."/>
            <person name="Guo X."/>
            <person name="Huan P."/>
            <person name="Dong B."/>
            <person name="Zhang L."/>
            <person name="Hu X."/>
            <person name="Sun X."/>
            <person name="Wang J."/>
            <person name="Zhao C."/>
            <person name="Wang Y."/>
            <person name="Wang D."/>
            <person name="Huang X."/>
            <person name="Wang R."/>
            <person name="Lv J."/>
            <person name="Li Y."/>
            <person name="Zhang Z."/>
            <person name="Liu B."/>
            <person name="Lu W."/>
            <person name="Hui Y."/>
            <person name="Liang J."/>
            <person name="Zhou Z."/>
            <person name="Hou R."/>
            <person name="Li X."/>
            <person name="Liu Y."/>
            <person name="Li H."/>
            <person name="Ning X."/>
            <person name="Lin Y."/>
            <person name="Zhao L."/>
            <person name="Xing Q."/>
            <person name="Dou J."/>
            <person name="Li Y."/>
            <person name="Mao J."/>
            <person name="Guo H."/>
            <person name="Dou H."/>
            <person name="Li T."/>
            <person name="Mu C."/>
            <person name="Jiang W."/>
            <person name="Fu Q."/>
            <person name="Fu X."/>
            <person name="Miao Y."/>
            <person name="Liu J."/>
            <person name="Yu Q."/>
            <person name="Li R."/>
            <person name="Liao H."/>
            <person name="Li X."/>
            <person name="Kong Y."/>
            <person name="Jiang Z."/>
            <person name="Chourrout D."/>
            <person name="Li R."/>
            <person name="Bao Z."/>
        </authorList>
    </citation>
    <scope>NUCLEOTIDE SEQUENCE [LARGE SCALE GENOMIC DNA]</scope>
    <source>
        <strain evidence="14 15">PY_sf001</strain>
    </source>
</reference>
<dbReference type="InterPro" id="IPR038050">
    <property type="entry name" value="Neuro_actylchol_rec"/>
</dbReference>
<dbReference type="EMBL" id="NEDP02076566">
    <property type="protein sequence ID" value="OWF36572.1"/>
    <property type="molecule type" value="Genomic_DNA"/>
</dbReference>
<name>A0A210PJA0_MIZYE</name>
<keyword evidence="6" id="KW-0732">Signal</keyword>
<dbReference type="InterPro" id="IPR006201">
    <property type="entry name" value="Neur_channel"/>
</dbReference>
<evidence type="ECO:0000256" key="1">
    <source>
        <dbReference type="ARBA" id="ARBA00004141"/>
    </source>
</evidence>
<evidence type="ECO:0000256" key="2">
    <source>
        <dbReference type="ARBA" id="ARBA00004236"/>
    </source>
</evidence>
<evidence type="ECO:0000256" key="6">
    <source>
        <dbReference type="ARBA" id="ARBA00022729"/>
    </source>
</evidence>
<dbReference type="InterPro" id="IPR006028">
    <property type="entry name" value="GABAA/Glycine_rcpt"/>
</dbReference>
<feature type="transmembrane region" description="Helical" evidence="11">
    <location>
        <begin position="169"/>
        <end position="187"/>
    </location>
</feature>
<keyword evidence="14" id="KW-0675">Receptor</keyword>
<dbReference type="SUPFAM" id="SSF63712">
    <property type="entry name" value="Nicotinic receptor ligand binding domain-like"/>
    <property type="match status" value="1"/>
</dbReference>
<dbReference type="InterPro" id="IPR036734">
    <property type="entry name" value="Neur_chan_lig-bd_sf"/>
</dbReference>
<sequence length="336" mass="38686">MEFMFNIYQTWMDTRLTYESNDPNDIVEISSRHWNKVWQPDLYPDNDISSYSHHVSNVNKLLWVLPNGNMTLGLRWTTQLSCQLITVQFPAGRSICRMKFRTFSYRKEVLRLLWMKKDAIHFPSASLGNHMKLVKYKVKSCGNDRVSLVRTSCAELVLRIKTDYSSSLLRLYLPSVFVVIMAWLSFWLRRDQVAARTSLTTLCVVSMITEKMGVSFLMPEAVGVMAVEIWMFVCLTFVCGALCEFIWVHTLTELERKSKVNGSKRASSVTSADIPGAVQKKTSLTDGSAIRKKWTRLAYCGIFLKSGQLDTCARILYAISFVSFQIVYWTYFLLVD</sequence>
<dbReference type="GO" id="GO:0005886">
    <property type="term" value="C:plasma membrane"/>
    <property type="evidence" value="ECO:0007669"/>
    <property type="project" value="UniProtKB-SubCell"/>
</dbReference>
<proteinExistence type="predicted"/>
<evidence type="ECO:0000256" key="5">
    <source>
        <dbReference type="ARBA" id="ARBA00022692"/>
    </source>
</evidence>
<dbReference type="PRINTS" id="PR00253">
    <property type="entry name" value="GABAARECEPTR"/>
</dbReference>
<keyword evidence="9 11" id="KW-0472">Membrane</keyword>
<organism evidence="14 15">
    <name type="scientific">Mizuhopecten yessoensis</name>
    <name type="common">Japanese scallop</name>
    <name type="synonym">Patinopecten yessoensis</name>
    <dbReference type="NCBI Taxonomy" id="6573"/>
    <lineage>
        <taxon>Eukaryota</taxon>
        <taxon>Metazoa</taxon>
        <taxon>Spiralia</taxon>
        <taxon>Lophotrochozoa</taxon>
        <taxon>Mollusca</taxon>
        <taxon>Bivalvia</taxon>
        <taxon>Autobranchia</taxon>
        <taxon>Pteriomorphia</taxon>
        <taxon>Pectinida</taxon>
        <taxon>Pectinoidea</taxon>
        <taxon>Pectinidae</taxon>
        <taxon>Mizuhopecten</taxon>
    </lineage>
</organism>
<protein>
    <submittedName>
        <fullName evidence="14">Glycine receptor subunit alpha-2</fullName>
    </submittedName>
</protein>
<dbReference type="Pfam" id="PF02931">
    <property type="entry name" value="Neur_chan_LBD"/>
    <property type="match status" value="1"/>
</dbReference>
<accession>A0A210PJA0</accession>
<evidence type="ECO:0000313" key="14">
    <source>
        <dbReference type="EMBL" id="OWF36572.1"/>
    </source>
</evidence>
<keyword evidence="15" id="KW-1185">Reference proteome</keyword>
<dbReference type="GO" id="GO:0004888">
    <property type="term" value="F:transmembrane signaling receptor activity"/>
    <property type="evidence" value="ECO:0007669"/>
    <property type="project" value="InterPro"/>
</dbReference>
<comment type="caution">
    <text evidence="14">The sequence shown here is derived from an EMBL/GenBank/DDBJ whole genome shotgun (WGS) entry which is preliminary data.</text>
</comment>
<dbReference type="InterPro" id="IPR006202">
    <property type="entry name" value="Neur_chan_lig-bd"/>
</dbReference>
<gene>
    <name evidence="14" type="ORF">KP79_PYT20443</name>
</gene>
<feature type="domain" description="Neurotransmitter-gated ion-channel ligand-binding" evidence="12">
    <location>
        <begin position="4"/>
        <end position="125"/>
    </location>
</feature>
<dbReference type="OrthoDB" id="442503at2759"/>
<evidence type="ECO:0000259" key="13">
    <source>
        <dbReference type="Pfam" id="PF02932"/>
    </source>
</evidence>
<evidence type="ECO:0000256" key="3">
    <source>
        <dbReference type="ARBA" id="ARBA00022448"/>
    </source>
</evidence>
<evidence type="ECO:0000256" key="10">
    <source>
        <dbReference type="ARBA" id="ARBA00023303"/>
    </source>
</evidence>
<keyword evidence="4" id="KW-1003">Cell membrane</keyword>
<dbReference type="GO" id="GO:0005230">
    <property type="term" value="F:extracellular ligand-gated monoatomic ion channel activity"/>
    <property type="evidence" value="ECO:0007669"/>
    <property type="project" value="InterPro"/>
</dbReference>
<dbReference type="Gene3D" id="2.70.170.10">
    <property type="entry name" value="Neurotransmitter-gated ion-channel ligand-binding domain"/>
    <property type="match status" value="1"/>
</dbReference>
<keyword evidence="8" id="KW-0406">Ion transport</keyword>